<feature type="compositionally biased region" description="Pro residues" evidence="10">
    <location>
        <begin position="124"/>
        <end position="138"/>
    </location>
</feature>
<evidence type="ECO:0000256" key="3">
    <source>
        <dbReference type="ARBA" id="ARBA00022679"/>
    </source>
</evidence>
<evidence type="ECO:0000256" key="1">
    <source>
        <dbReference type="ARBA" id="ARBA00004123"/>
    </source>
</evidence>
<dbReference type="InterPro" id="IPR028005">
    <property type="entry name" value="AcTrfase_ESCO_Znf_dom"/>
</dbReference>
<comment type="caution">
    <text evidence="13">The sequence shown here is derived from an EMBL/GenBank/DDBJ whole genome shotgun (WGS) entry which is preliminary data.</text>
</comment>
<keyword evidence="7" id="KW-0539">Nucleus</keyword>
<keyword evidence="4" id="KW-0479">Metal-binding</keyword>
<evidence type="ECO:0000256" key="2">
    <source>
        <dbReference type="ARBA" id="ARBA00005816"/>
    </source>
</evidence>
<feature type="region of interest" description="Disordered" evidence="10">
    <location>
        <begin position="410"/>
        <end position="437"/>
    </location>
</feature>
<dbReference type="GO" id="GO:0005634">
    <property type="term" value="C:nucleus"/>
    <property type="evidence" value="ECO:0007669"/>
    <property type="project" value="UniProtKB-SubCell"/>
</dbReference>
<dbReference type="GO" id="GO:0061733">
    <property type="term" value="F:protein-lysine-acetyltransferase activity"/>
    <property type="evidence" value="ECO:0007669"/>
    <property type="project" value="TreeGrafter"/>
</dbReference>
<dbReference type="Pfam" id="PF13880">
    <property type="entry name" value="Acetyltransf_13"/>
    <property type="match status" value="1"/>
</dbReference>
<gene>
    <name evidence="13" type="ORF">MPH_10800</name>
</gene>
<evidence type="ECO:0000313" key="14">
    <source>
        <dbReference type="Proteomes" id="UP000007129"/>
    </source>
</evidence>
<organism evidence="13 14">
    <name type="scientific">Macrophomina phaseolina (strain MS6)</name>
    <name type="common">Charcoal rot fungus</name>
    <dbReference type="NCBI Taxonomy" id="1126212"/>
    <lineage>
        <taxon>Eukaryota</taxon>
        <taxon>Fungi</taxon>
        <taxon>Dikarya</taxon>
        <taxon>Ascomycota</taxon>
        <taxon>Pezizomycotina</taxon>
        <taxon>Dothideomycetes</taxon>
        <taxon>Dothideomycetes incertae sedis</taxon>
        <taxon>Botryosphaeriales</taxon>
        <taxon>Botryosphaeriaceae</taxon>
        <taxon>Macrophomina</taxon>
    </lineage>
</organism>
<dbReference type="Pfam" id="PF13878">
    <property type="entry name" value="zf-C2H2_3"/>
    <property type="match status" value="1"/>
</dbReference>
<dbReference type="Proteomes" id="UP000007129">
    <property type="component" value="Unassembled WGS sequence"/>
</dbReference>
<dbReference type="OrthoDB" id="428854at2759"/>
<comment type="similarity">
    <text evidence="2">Belongs to the acetyltransferase family. ECO subfamily.</text>
</comment>
<evidence type="ECO:0000256" key="4">
    <source>
        <dbReference type="ARBA" id="ARBA00022723"/>
    </source>
</evidence>
<evidence type="ECO:0000256" key="6">
    <source>
        <dbReference type="ARBA" id="ARBA00022833"/>
    </source>
</evidence>
<evidence type="ECO:0000313" key="13">
    <source>
        <dbReference type="EMBL" id="EKG12089.1"/>
    </source>
</evidence>
<dbReference type="CDD" id="cd04301">
    <property type="entry name" value="NAT_SF"/>
    <property type="match status" value="1"/>
</dbReference>
<dbReference type="PANTHER" id="PTHR45884">
    <property type="entry name" value="N-ACETYLTRANSFERASE ECO"/>
    <property type="match status" value="1"/>
</dbReference>
<evidence type="ECO:0000256" key="7">
    <source>
        <dbReference type="ARBA" id="ARBA00023242"/>
    </source>
</evidence>
<feature type="compositionally biased region" description="Low complexity" evidence="10">
    <location>
        <begin position="29"/>
        <end position="39"/>
    </location>
</feature>
<dbReference type="HOGENOM" id="CLU_616791_0_0_1"/>
<dbReference type="GO" id="GO:0007064">
    <property type="term" value="P:mitotic sister chromatid cohesion"/>
    <property type="evidence" value="ECO:0007669"/>
    <property type="project" value="TreeGrafter"/>
</dbReference>
<evidence type="ECO:0000259" key="12">
    <source>
        <dbReference type="Pfam" id="PF13880"/>
    </source>
</evidence>
<evidence type="ECO:0000256" key="5">
    <source>
        <dbReference type="ARBA" id="ARBA00022771"/>
    </source>
</evidence>
<keyword evidence="6" id="KW-0862">Zinc</keyword>
<accession>K2RPK3</accession>
<feature type="region of interest" description="Disordered" evidence="10">
    <location>
        <begin position="29"/>
        <end position="56"/>
    </location>
</feature>
<feature type="region of interest" description="Disordered" evidence="10">
    <location>
        <begin position="69"/>
        <end position="152"/>
    </location>
</feature>
<dbReference type="GO" id="GO:0000785">
    <property type="term" value="C:chromatin"/>
    <property type="evidence" value="ECO:0007669"/>
    <property type="project" value="TreeGrafter"/>
</dbReference>
<dbReference type="EMBL" id="AHHD01000459">
    <property type="protein sequence ID" value="EKG12089.1"/>
    <property type="molecule type" value="Genomic_DNA"/>
</dbReference>
<feature type="region of interest" description="Disordered" evidence="10">
    <location>
        <begin position="329"/>
        <end position="367"/>
    </location>
</feature>
<keyword evidence="8" id="KW-0131">Cell cycle</keyword>
<evidence type="ECO:0000256" key="8">
    <source>
        <dbReference type="ARBA" id="ARBA00023306"/>
    </source>
</evidence>
<dbReference type="InterPro" id="IPR028009">
    <property type="entry name" value="ESCO_Acetyltransf_dom"/>
</dbReference>
<name>K2RPK3_MACPH</name>
<feature type="compositionally biased region" description="Basic and acidic residues" evidence="10">
    <location>
        <begin position="94"/>
        <end position="104"/>
    </location>
</feature>
<comment type="subcellular location">
    <subcellularLocation>
        <location evidence="1">Nucleus</location>
    </subcellularLocation>
</comment>
<feature type="domain" description="N-acetyltransferase ESCO zinc-finger" evidence="11">
    <location>
        <begin position="211"/>
        <end position="249"/>
    </location>
</feature>
<dbReference type="eggNOG" id="KOG3014">
    <property type="taxonomic scope" value="Eukaryota"/>
</dbReference>
<evidence type="ECO:0000256" key="10">
    <source>
        <dbReference type="SAM" id="MobiDB-lite"/>
    </source>
</evidence>
<dbReference type="AlphaFoldDB" id="K2RPK3"/>
<protein>
    <submittedName>
        <fullName evidence="13">Uncharacterized protein</fullName>
    </submittedName>
</protein>
<evidence type="ECO:0000256" key="9">
    <source>
        <dbReference type="ARBA" id="ARBA00023315"/>
    </source>
</evidence>
<dbReference type="VEuPathDB" id="FungiDB:MPH_10800"/>
<evidence type="ECO:0000259" key="11">
    <source>
        <dbReference type="Pfam" id="PF13878"/>
    </source>
</evidence>
<dbReference type="GO" id="GO:0008270">
    <property type="term" value="F:zinc ion binding"/>
    <property type="evidence" value="ECO:0007669"/>
    <property type="project" value="UniProtKB-KW"/>
</dbReference>
<sequence>MTGARDAPTSLLGKRSVGPTFHSLVACSVTPSTRRVSSRNPHLSIRSRTAPAQRALPTTVMKTYSRLRRSTYLASEPPVKRRRILSSSDEDDALQPHRDADPLLRSDAPSTPCTSPPRGSSDPTLPPSTPPSSPPPMPTTDTSTSPLPLPKRRPTFAFFARKKAAARSDGVARPIPQPLAEQRSTSASANAVPDPAPAVKEKKPQPRRLTQLQLDLGTTPVQKTCKTCAMAYVPSNAEDLALHKRFHAMNVGGVDVGKVFARGGSGAAKGNGEVVWEKGIGGDVIVAVGRRDRAAAKTRVRRVLDVVERELGAVEIPEEELWGQVVVKGREEESEERDASNAQDEAGPKPLRSRTTNDCSAEKEREETTLRADRFKAYIYVRGSKCIGLCLGERISEAYRVGTPPTDATNSVKTSIVGTNTTPSDDSPQPPTEEELAVASTTEANTSPIITSSTCLPAHLGISRIWVSSSHRHHGVATALLDAAARDFCGYYFSQDTKRIRKGKVAFSQPTESGARLARRWFGVETGWLVYW</sequence>
<feature type="region of interest" description="Disordered" evidence="10">
    <location>
        <begin position="166"/>
        <end position="207"/>
    </location>
</feature>
<dbReference type="STRING" id="1126212.K2RPK3"/>
<dbReference type="PANTHER" id="PTHR45884:SF2">
    <property type="entry name" value="N-ACETYLTRANSFERASE ECO"/>
    <property type="match status" value="1"/>
</dbReference>
<dbReference type="PROSITE" id="PS51257">
    <property type="entry name" value="PROKAR_LIPOPROTEIN"/>
    <property type="match status" value="1"/>
</dbReference>
<reference evidence="13 14" key="1">
    <citation type="journal article" date="2012" name="BMC Genomics">
        <title>Tools to kill: Genome of one of the most destructive plant pathogenic fungi Macrophomina phaseolina.</title>
        <authorList>
            <person name="Islam M.S."/>
            <person name="Haque M.S."/>
            <person name="Islam M.M."/>
            <person name="Emdad E.M."/>
            <person name="Halim A."/>
            <person name="Hossen Q.M.M."/>
            <person name="Hossain M.Z."/>
            <person name="Ahmed B."/>
            <person name="Rahim S."/>
            <person name="Rahman M.S."/>
            <person name="Alam M.M."/>
            <person name="Hou S."/>
            <person name="Wan X."/>
            <person name="Saito J.A."/>
            <person name="Alam M."/>
        </authorList>
    </citation>
    <scope>NUCLEOTIDE SEQUENCE [LARGE SCALE GENOMIC DNA]</scope>
    <source>
        <strain evidence="13 14">MS6</strain>
    </source>
</reference>
<proteinExistence type="inferred from homology"/>
<feature type="domain" description="N-acetyltransferase ESCO acetyl-transferase" evidence="12">
    <location>
        <begin position="457"/>
        <end position="531"/>
    </location>
</feature>
<keyword evidence="5" id="KW-0863">Zinc-finger</keyword>
<keyword evidence="3" id="KW-0808">Transferase</keyword>
<dbReference type="InParanoid" id="K2RPK3"/>
<keyword evidence="9" id="KW-0012">Acyltransferase</keyword>